<evidence type="ECO:0000313" key="2">
    <source>
        <dbReference type="EMBL" id="ANU06908.1"/>
    </source>
</evidence>
<gene>
    <name evidence="2" type="ORF">A6F65_00586</name>
</gene>
<sequence>MYDFILWLNLLVWLGFCALFASRPNASLFHPGAFYLAFHGFVFTIRPIIAWYRGYDRLYEIFGFTPSIEVKTTVIAASMLGKIAFMTATMASARSPMAFKSGPEHAVQERLLDKPFLLAVAILGPIGLYSVYYFSTEVLGSPGWGMARDAASGIAYNTRHNGYVLSAQFLLVPLCAVFAWRMRFVWWSLIPSVLFIVQRAGSGIRGPFIALCIALLLLWLWQNRRRWPSAVTLPAAAIVLVLFVQVGEYRGTLVRSILEPDRIELTGSGYDMRMLEGMHTANMEFFEYLVLTVPEKSGTYGYFVENLQVFTEPVPRVLWKDKPKGAPIPMFDWGKLGRPVGMTSSLPGEGWTQLGWLGVIIWCGLAGLVMGRAYEWFVRSRQSVFAVLAYIMFLPQCVLFFRDGLLLSPLRDGIFYLFPIGLMWVLYRAMDFPPLRHLARLVNGDLAAPSAASAIPNELAGMTPSQRRRKLASRLDG</sequence>
<feature type="transmembrane region" description="Helical" evidence="1">
    <location>
        <begin position="383"/>
        <end position="401"/>
    </location>
</feature>
<name>A0A1C7D623_9SPHN</name>
<dbReference type="AlphaFoldDB" id="A0A1C7D623"/>
<evidence type="ECO:0008006" key="4">
    <source>
        <dbReference type="Google" id="ProtNLM"/>
    </source>
</evidence>
<feature type="transmembrane region" description="Helical" evidence="1">
    <location>
        <begin position="354"/>
        <end position="371"/>
    </location>
</feature>
<dbReference type="KEGG" id="anh:A6F65_00586"/>
<feature type="transmembrane region" description="Helical" evidence="1">
    <location>
        <begin position="74"/>
        <end position="94"/>
    </location>
</feature>
<feature type="transmembrane region" description="Helical" evidence="1">
    <location>
        <begin position="227"/>
        <end position="246"/>
    </location>
</feature>
<feature type="transmembrane region" description="Helical" evidence="1">
    <location>
        <begin position="413"/>
        <end position="430"/>
    </location>
</feature>
<feature type="transmembrane region" description="Helical" evidence="1">
    <location>
        <begin position="163"/>
        <end position="182"/>
    </location>
</feature>
<keyword evidence="1" id="KW-1133">Transmembrane helix</keyword>
<dbReference type="Proteomes" id="UP000092698">
    <property type="component" value="Chromosome"/>
</dbReference>
<dbReference type="STRING" id="645517.A6F65_00586"/>
<accession>A0A1C7D623</accession>
<reference evidence="2 3" key="1">
    <citation type="submission" date="2016-07" db="EMBL/GenBank/DDBJ databases">
        <title>Complete genome sequence of Altererythrobacter namhicola JCM 16345T, containing esterase-encoding genes.</title>
        <authorList>
            <person name="Cheng H."/>
            <person name="Wu Y.-H."/>
            <person name="Jian S.-L."/>
            <person name="Huo Y.-Y."/>
            <person name="Wang C.-S."/>
            <person name="Xu X.-W."/>
        </authorList>
    </citation>
    <scope>NUCLEOTIDE SEQUENCE [LARGE SCALE GENOMIC DNA]</scope>
    <source>
        <strain evidence="2 3">JCM 16345</strain>
    </source>
</reference>
<evidence type="ECO:0000256" key="1">
    <source>
        <dbReference type="SAM" id="Phobius"/>
    </source>
</evidence>
<dbReference type="EMBL" id="CP016545">
    <property type="protein sequence ID" value="ANU06908.1"/>
    <property type="molecule type" value="Genomic_DNA"/>
</dbReference>
<organism evidence="2 3">
    <name type="scientific">Paraurantiacibacter namhicola</name>
    <dbReference type="NCBI Taxonomy" id="645517"/>
    <lineage>
        <taxon>Bacteria</taxon>
        <taxon>Pseudomonadati</taxon>
        <taxon>Pseudomonadota</taxon>
        <taxon>Alphaproteobacteria</taxon>
        <taxon>Sphingomonadales</taxon>
        <taxon>Erythrobacteraceae</taxon>
        <taxon>Paraurantiacibacter</taxon>
    </lineage>
</organism>
<keyword evidence="1" id="KW-0812">Transmembrane</keyword>
<dbReference type="RefSeq" id="WP_067785787.1">
    <property type="nucleotide sequence ID" value="NZ_CP016545.1"/>
</dbReference>
<protein>
    <recommendedName>
        <fullName evidence="4">Oligosaccharide repeat unit polymerase</fullName>
    </recommendedName>
</protein>
<evidence type="ECO:0000313" key="3">
    <source>
        <dbReference type="Proteomes" id="UP000092698"/>
    </source>
</evidence>
<dbReference type="OrthoDB" id="7293578at2"/>
<keyword evidence="1" id="KW-0472">Membrane</keyword>
<feature type="transmembrane region" description="Helical" evidence="1">
    <location>
        <begin position="203"/>
        <end position="221"/>
    </location>
</feature>
<keyword evidence="3" id="KW-1185">Reference proteome</keyword>
<feature type="transmembrane region" description="Helical" evidence="1">
    <location>
        <begin position="115"/>
        <end position="134"/>
    </location>
</feature>
<feature type="transmembrane region" description="Helical" evidence="1">
    <location>
        <begin position="34"/>
        <end position="54"/>
    </location>
</feature>
<feature type="transmembrane region" description="Helical" evidence="1">
    <location>
        <begin position="6"/>
        <end position="22"/>
    </location>
</feature>
<proteinExistence type="predicted"/>